<dbReference type="OrthoDB" id="377209at2759"/>
<feature type="domain" description="CID" evidence="3">
    <location>
        <begin position="192"/>
        <end position="336"/>
    </location>
</feature>
<dbReference type="Pfam" id="PF04818">
    <property type="entry name" value="CID"/>
    <property type="match status" value="1"/>
</dbReference>
<dbReference type="Gene3D" id="1.25.40.90">
    <property type="match status" value="1"/>
</dbReference>
<dbReference type="PANTHER" id="PTHR23140">
    <property type="entry name" value="RNA PROCESSING PROTEIN LD23810P"/>
    <property type="match status" value="1"/>
</dbReference>
<name>A0A813FHE8_POLGL</name>
<evidence type="ECO:0000256" key="2">
    <source>
        <dbReference type="SAM" id="MobiDB-lite"/>
    </source>
</evidence>
<sequence length="598" mass="62781">MNKIALSPLVQAEWAALKKRTGLGKSAGMKQVLLDRRHIFEVIIDTSKQPHVRLVASYAGAMAALSGHAPAAGQSDMSAISAAAAAIAAVSAAARGDVAEAVAVGVSGGPPFAEAASAPLKPEQISAIEAHLRRCGGQDRFSRLKTTFGVKQAQLISHFTVLAVGVDAVVLLNKPGISGASGGFLTGQVAVSVVGAVQVLEALLAQLRPNKHVIGAAMVYCIDRAEKYAALLARRLASAMGEASPNTLARLYLVSDVLHNANSGRPGATLFRESLQELLPESCEQLGRVWLRRVEGLVERARMESAVRRVLKTWDDWAVFPALFTKGLEALLFSPVLIMSQEVAAREPDRALRNKLQRWFSATDQGRLPYASRLRGLSGKAVPTTVCRARLCHFERYWHRPGIQMPEPDEDPFGGGGGSTGSFASAPGSSTVTGAAAPPGALGADTFKALAPHAGAPVRLQGLKLSAASLNGSLGVCEGFDASSGAWSVRLESGALQAVAPKNLAVLADASQDGVNSLDDQSLDGEPLREEELLELEEAGLLPEPLDSSQPSHAPPKRSFALGGYGAWTQVDHPEVEDTADPNEGSSSHVAKRARMAA</sequence>
<keyword evidence="1" id="KW-0694">RNA-binding</keyword>
<dbReference type="GO" id="GO:0003723">
    <property type="term" value="F:RNA binding"/>
    <property type="evidence" value="ECO:0007669"/>
    <property type="project" value="UniProtKB-KW"/>
</dbReference>
<proteinExistence type="predicted"/>
<feature type="compositionally biased region" description="Low complexity" evidence="2">
    <location>
        <begin position="421"/>
        <end position="437"/>
    </location>
</feature>
<reference evidence="4" key="1">
    <citation type="submission" date="2021-02" db="EMBL/GenBank/DDBJ databases">
        <authorList>
            <person name="Dougan E. K."/>
            <person name="Rhodes N."/>
            <person name="Thang M."/>
            <person name="Chan C."/>
        </authorList>
    </citation>
    <scope>NUCLEOTIDE SEQUENCE</scope>
</reference>
<dbReference type="EMBL" id="CAJNNV010025162">
    <property type="protein sequence ID" value="CAE8612789.1"/>
    <property type="molecule type" value="Genomic_DNA"/>
</dbReference>
<dbReference type="InterPro" id="IPR006569">
    <property type="entry name" value="CID_dom"/>
</dbReference>
<comment type="caution">
    <text evidence="4">The sequence shown here is derived from an EMBL/GenBank/DDBJ whole genome shotgun (WGS) entry which is preliminary data.</text>
</comment>
<protein>
    <recommendedName>
        <fullName evidence="3">CID domain-containing protein</fullName>
    </recommendedName>
</protein>
<dbReference type="SMART" id="SM00582">
    <property type="entry name" value="RPR"/>
    <property type="match status" value="1"/>
</dbReference>
<evidence type="ECO:0000313" key="5">
    <source>
        <dbReference type="Proteomes" id="UP000654075"/>
    </source>
</evidence>
<dbReference type="PANTHER" id="PTHR23140:SF0">
    <property type="entry name" value="U2 SNRNP-ASSOCIATED SURP MOTIF-CONTAINING PROTEIN"/>
    <property type="match status" value="1"/>
</dbReference>
<feature type="region of interest" description="Disordered" evidence="2">
    <location>
        <begin position="403"/>
        <end position="437"/>
    </location>
</feature>
<evidence type="ECO:0000313" key="4">
    <source>
        <dbReference type="EMBL" id="CAE8612789.1"/>
    </source>
</evidence>
<gene>
    <name evidence="4" type="ORF">PGLA1383_LOCUS30577</name>
</gene>
<dbReference type="GO" id="GO:0005634">
    <property type="term" value="C:nucleus"/>
    <property type="evidence" value="ECO:0007669"/>
    <property type="project" value="TreeGrafter"/>
</dbReference>
<accession>A0A813FHE8</accession>
<evidence type="ECO:0000256" key="1">
    <source>
        <dbReference type="ARBA" id="ARBA00022884"/>
    </source>
</evidence>
<evidence type="ECO:0000259" key="3">
    <source>
        <dbReference type="PROSITE" id="PS51391"/>
    </source>
</evidence>
<dbReference type="AlphaFoldDB" id="A0A813FHE8"/>
<dbReference type="InterPro" id="IPR051485">
    <property type="entry name" value="SR-CTD_assoc_factor"/>
</dbReference>
<organism evidence="4 5">
    <name type="scientific">Polarella glacialis</name>
    <name type="common">Dinoflagellate</name>
    <dbReference type="NCBI Taxonomy" id="89957"/>
    <lineage>
        <taxon>Eukaryota</taxon>
        <taxon>Sar</taxon>
        <taxon>Alveolata</taxon>
        <taxon>Dinophyceae</taxon>
        <taxon>Suessiales</taxon>
        <taxon>Suessiaceae</taxon>
        <taxon>Polarella</taxon>
    </lineage>
</organism>
<dbReference type="Proteomes" id="UP000654075">
    <property type="component" value="Unassembled WGS sequence"/>
</dbReference>
<dbReference type="InterPro" id="IPR008942">
    <property type="entry name" value="ENTH_VHS"/>
</dbReference>
<dbReference type="PROSITE" id="PS51391">
    <property type="entry name" value="CID"/>
    <property type="match status" value="1"/>
</dbReference>
<keyword evidence="5" id="KW-1185">Reference proteome</keyword>
<feature type="region of interest" description="Disordered" evidence="2">
    <location>
        <begin position="543"/>
        <end position="598"/>
    </location>
</feature>